<keyword evidence="2" id="KW-0238">DNA-binding</keyword>
<protein>
    <submittedName>
        <fullName evidence="5">GntR family transcriptional regulator</fullName>
    </submittedName>
</protein>
<comment type="caution">
    <text evidence="5">The sequence shown here is derived from an EMBL/GenBank/DDBJ whole genome shotgun (WGS) entry which is preliminary data.</text>
</comment>
<dbReference type="Proteomes" id="UP000584642">
    <property type="component" value="Unassembled WGS sequence"/>
</dbReference>
<name>A0ABX2TE87_9PROT</name>
<accession>A0ABX2TE87</accession>
<feature type="domain" description="HTH gntR-type" evidence="4">
    <location>
        <begin position="1"/>
        <end position="67"/>
    </location>
</feature>
<dbReference type="SUPFAM" id="SSF48008">
    <property type="entry name" value="GntR ligand-binding domain-like"/>
    <property type="match status" value="1"/>
</dbReference>
<dbReference type="Pfam" id="PF07729">
    <property type="entry name" value="FCD"/>
    <property type="match status" value="1"/>
</dbReference>
<evidence type="ECO:0000256" key="2">
    <source>
        <dbReference type="ARBA" id="ARBA00023125"/>
    </source>
</evidence>
<sequence length="233" mass="25950">MDELTIHEILARALLAGRIPAGTKLGEHQLAEVFGVSRERVRKVLHRLGHERLLNLVKNRGAFAIEPDPREARMVYEARRILEGGIVAHLCDHLTDAQAVRLREHMEAEEAALRAGDRATWIRLSGTFHLMLAEMTENAIIVRQAQELVGRTVMLVTFYEPDSASACGCDEHRSICRAVTARERSKAIKAMSSHLSLVETRLRPRPFSGPGVSLDVVLVEELEAHYARSGNAP</sequence>
<dbReference type="InterPro" id="IPR011711">
    <property type="entry name" value="GntR_C"/>
</dbReference>
<dbReference type="InterPro" id="IPR000524">
    <property type="entry name" value="Tscrpt_reg_HTH_GntR"/>
</dbReference>
<dbReference type="SMART" id="SM00345">
    <property type="entry name" value="HTH_GNTR"/>
    <property type="match status" value="1"/>
</dbReference>
<dbReference type="EMBL" id="JABFDB010000020">
    <property type="protein sequence ID" value="NYZ22646.1"/>
    <property type="molecule type" value="Genomic_DNA"/>
</dbReference>
<evidence type="ECO:0000313" key="6">
    <source>
        <dbReference type="Proteomes" id="UP000584642"/>
    </source>
</evidence>
<dbReference type="SMART" id="SM00895">
    <property type="entry name" value="FCD"/>
    <property type="match status" value="1"/>
</dbReference>
<dbReference type="PANTHER" id="PTHR43537:SF53">
    <property type="entry name" value="HTH-TYPE TRANSCRIPTIONAL REPRESSOR NANR"/>
    <property type="match status" value="1"/>
</dbReference>
<evidence type="ECO:0000259" key="4">
    <source>
        <dbReference type="PROSITE" id="PS50949"/>
    </source>
</evidence>
<keyword evidence="3" id="KW-0804">Transcription</keyword>
<keyword evidence="6" id="KW-1185">Reference proteome</keyword>
<dbReference type="Pfam" id="PF00392">
    <property type="entry name" value="GntR"/>
    <property type="match status" value="1"/>
</dbReference>
<gene>
    <name evidence="5" type="ORF">HND93_23290</name>
</gene>
<dbReference type="PANTHER" id="PTHR43537">
    <property type="entry name" value="TRANSCRIPTIONAL REGULATOR, GNTR FAMILY"/>
    <property type="match status" value="1"/>
</dbReference>
<dbReference type="InterPro" id="IPR036388">
    <property type="entry name" value="WH-like_DNA-bd_sf"/>
</dbReference>
<dbReference type="SUPFAM" id="SSF46785">
    <property type="entry name" value="Winged helix' DNA-binding domain"/>
    <property type="match status" value="1"/>
</dbReference>
<dbReference type="RefSeq" id="WP_180284427.1">
    <property type="nucleotide sequence ID" value="NZ_JABFDB010000020.1"/>
</dbReference>
<reference evidence="5 6" key="1">
    <citation type="submission" date="2020-05" db="EMBL/GenBank/DDBJ databases">
        <title>Azospirillum oleiclasticum sp. nov, a nitrogen-fixing and heavy crude oil-emulsifying bacterium isolated from the crude oil of Yumen Oilfield.</title>
        <authorList>
            <person name="Wu D."/>
            <person name="Cai M."/>
            <person name="Zhang X."/>
        </authorList>
    </citation>
    <scope>NUCLEOTIDE SEQUENCE [LARGE SCALE GENOMIC DNA]</scope>
    <source>
        <strain evidence="5 6">ROY-1-1-2</strain>
    </source>
</reference>
<evidence type="ECO:0000256" key="3">
    <source>
        <dbReference type="ARBA" id="ARBA00023163"/>
    </source>
</evidence>
<evidence type="ECO:0000313" key="5">
    <source>
        <dbReference type="EMBL" id="NYZ22646.1"/>
    </source>
</evidence>
<dbReference type="Gene3D" id="1.20.120.530">
    <property type="entry name" value="GntR ligand-binding domain-like"/>
    <property type="match status" value="1"/>
</dbReference>
<dbReference type="InterPro" id="IPR008920">
    <property type="entry name" value="TF_FadR/GntR_C"/>
</dbReference>
<dbReference type="PROSITE" id="PS50949">
    <property type="entry name" value="HTH_GNTR"/>
    <property type="match status" value="1"/>
</dbReference>
<dbReference type="InterPro" id="IPR036390">
    <property type="entry name" value="WH_DNA-bd_sf"/>
</dbReference>
<organism evidence="5 6">
    <name type="scientific">Azospirillum oleiclasticum</name>
    <dbReference type="NCBI Taxonomy" id="2735135"/>
    <lineage>
        <taxon>Bacteria</taxon>
        <taxon>Pseudomonadati</taxon>
        <taxon>Pseudomonadota</taxon>
        <taxon>Alphaproteobacteria</taxon>
        <taxon>Rhodospirillales</taxon>
        <taxon>Azospirillaceae</taxon>
        <taxon>Azospirillum</taxon>
    </lineage>
</organism>
<dbReference type="Gene3D" id="1.10.10.10">
    <property type="entry name" value="Winged helix-like DNA-binding domain superfamily/Winged helix DNA-binding domain"/>
    <property type="match status" value="1"/>
</dbReference>
<keyword evidence="1" id="KW-0805">Transcription regulation</keyword>
<evidence type="ECO:0000256" key="1">
    <source>
        <dbReference type="ARBA" id="ARBA00023015"/>
    </source>
</evidence>
<proteinExistence type="predicted"/>